<dbReference type="STRING" id="1173061.A0A0J9XDR6"/>
<accession>A0A0J9XDR6</accession>
<dbReference type="Pfam" id="PF00494">
    <property type="entry name" value="SQS_PSY"/>
    <property type="match status" value="1"/>
</dbReference>
<protein>
    <recommendedName>
        <fullName evidence="3">NADH dehydrogenase (Ubiquinone) complex I, assembly factor 6</fullName>
    </recommendedName>
</protein>
<dbReference type="InterPro" id="IPR002060">
    <property type="entry name" value="Squ/phyt_synthse"/>
</dbReference>
<evidence type="ECO:0008006" key="3">
    <source>
        <dbReference type="Google" id="ProtNLM"/>
    </source>
</evidence>
<dbReference type="SUPFAM" id="SSF48576">
    <property type="entry name" value="Terpenoid synthases"/>
    <property type="match status" value="1"/>
</dbReference>
<name>A0A0J9XDR6_GEOCN</name>
<dbReference type="Proteomes" id="UP000242525">
    <property type="component" value="Unassembled WGS sequence"/>
</dbReference>
<dbReference type="AlphaFoldDB" id="A0A0J9XDR6"/>
<organism evidence="1 2">
    <name type="scientific">Geotrichum candidum</name>
    <name type="common">Oospora lactis</name>
    <name type="synonym">Dipodascus geotrichum</name>
    <dbReference type="NCBI Taxonomy" id="1173061"/>
    <lineage>
        <taxon>Eukaryota</taxon>
        <taxon>Fungi</taxon>
        <taxon>Dikarya</taxon>
        <taxon>Ascomycota</taxon>
        <taxon>Saccharomycotina</taxon>
        <taxon>Dipodascomycetes</taxon>
        <taxon>Dipodascales</taxon>
        <taxon>Dipodascaceae</taxon>
        <taxon>Geotrichum</taxon>
    </lineage>
</organism>
<dbReference type="Gene3D" id="1.10.600.10">
    <property type="entry name" value="Farnesyl Diphosphate Synthase"/>
    <property type="match status" value="1"/>
</dbReference>
<dbReference type="InterPro" id="IPR008949">
    <property type="entry name" value="Isoprenoid_synthase_dom_sf"/>
</dbReference>
<sequence length="358" mass="39905">MISSASARFSTKRHLAPLLRRGYAGATPALSVESARAHCLNLLQTQDRSSYVLHSYVAPPARDAFLAIRAFNIDTAKIGDTVSKAEIAQFRFDFWRSTVQRVFAVKQSTQEVPQEPVAVLMAHALLQRDYPISMSKRFFITLLQTREKHVTNPPFRTIDSLASYGEGTHSQLNYLLQEILYSVSPKTTTFLNEHPDIAEQCHDIAAHIGQATGIAAMLRGFSFYATRGFVPLPVQLLTKKDLSQDGVLRFLAGETDGVDPQTAAKLSDIVFETATRANDHLISASSMLAQVKESLCNTLPDAIMVPALTSIPTKLFLERLEKYDFNIVHPELMKKGATGGDNWKLPYRSYKAYKLRKI</sequence>
<reference evidence="1" key="1">
    <citation type="submission" date="2014-03" db="EMBL/GenBank/DDBJ databases">
        <authorList>
            <person name="Casaregola S."/>
        </authorList>
    </citation>
    <scope>NUCLEOTIDE SEQUENCE [LARGE SCALE GENOMIC DNA]</scope>
    <source>
        <strain evidence="1">CLIB 918</strain>
    </source>
</reference>
<evidence type="ECO:0000313" key="1">
    <source>
        <dbReference type="EMBL" id="CDO55406.1"/>
    </source>
</evidence>
<keyword evidence="2" id="KW-1185">Reference proteome</keyword>
<comment type="caution">
    <text evidence="1">The sequence shown here is derived from an EMBL/GenBank/DDBJ whole genome shotgun (WGS) entry which is preliminary data.</text>
</comment>
<dbReference type="OrthoDB" id="270318at2759"/>
<evidence type="ECO:0000313" key="2">
    <source>
        <dbReference type="Proteomes" id="UP000242525"/>
    </source>
</evidence>
<proteinExistence type="predicted"/>
<gene>
    <name evidence="1" type="ORF">BN980_GECA11s00648g</name>
</gene>
<dbReference type="EMBL" id="CCBN010000011">
    <property type="protein sequence ID" value="CDO55406.1"/>
    <property type="molecule type" value="Genomic_DNA"/>
</dbReference>